<protein>
    <submittedName>
        <fullName evidence="2">Uncharacterized protein</fullName>
    </submittedName>
</protein>
<evidence type="ECO:0000313" key="3">
    <source>
        <dbReference type="Proteomes" id="UP000274601"/>
    </source>
</evidence>
<organism evidence="2 3">
    <name type="scientific">Actinomadura pelletieri DSM 43383</name>
    <dbReference type="NCBI Taxonomy" id="1120940"/>
    <lineage>
        <taxon>Bacteria</taxon>
        <taxon>Bacillati</taxon>
        <taxon>Actinomycetota</taxon>
        <taxon>Actinomycetes</taxon>
        <taxon>Streptosporangiales</taxon>
        <taxon>Thermomonosporaceae</taxon>
        <taxon>Actinomadura</taxon>
    </lineage>
</organism>
<sequence>MGPTCGQYGREQVPERSDLDPELDSRELERLALAELVRLREVFNRPSGGQWAILYDPFRQRWIAVRGKSGWESAGTPAALEKLIDRA</sequence>
<dbReference type="Proteomes" id="UP000274601">
    <property type="component" value="Unassembled WGS sequence"/>
</dbReference>
<reference evidence="2 3" key="1">
    <citation type="submission" date="2018-10" db="EMBL/GenBank/DDBJ databases">
        <title>Genomic Encyclopedia of Archaeal and Bacterial Type Strains, Phase II (KMG-II): from individual species to whole genera.</title>
        <authorList>
            <person name="Goeker M."/>
        </authorList>
    </citation>
    <scope>NUCLEOTIDE SEQUENCE [LARGE SCALE GENOMIC DNA]</scope>
    <source>
        <strain evidence="2 3">DSM 43383</strain>
    </source>
</reference>
<proteinExistence type="predicted"/>
<name>A0A495Q9F0_9ACTN</name>
<gene>
    <name evidence="2" type="ORF">BZB76_6364</name>
</gene>
<dbReference type="AlphaFoldDB" id="A0A495Q9F0"/>
<keyword evidence="3" id="KW-1185">Reference proteome</keyword>
<comment type="caution">
    <text evidence="2">The sequence shown here is derived from an EMBL/GenBank/DDBJ whole genome shotgun (WGS) entry which is preliminary data.</text>
</comment>
<evidence type="ECO:0000256" key="1">
    <source>
        <dbReference type="SAM" id="MobiDB-lite"/>
    </source>
</evidence>
<evidence type="ECO:0000313" key="2">
    <source>
        <dbReference type="EMBL" id="RKS68120.1"/>
    </source>
</evidence>
<accession>A0A495Q9F0</accession>
<feature type="region of interest" description="Disordered" evidence="1">
    <location>
        <begin position="1"/>
        <end position="22"/>
    </location>
</feature>
<dbReference type="EMBL" id="RBWU01000008">
    <property type="protein sequence ID" value="RKS68120.1"/>
    <property type="molecule type" value="Genomic_DNA"/>
</dbReference>
<feature type="compositionally biased region" description="Basic and acidic residues" evidence="1">
    <location>
        <begin position="12"/>
        <end position="22"/>
    </location>
</feature>